<feature type="region of interest" description="Disordered" evidence="1">
    <location>
        <begin position="57"/>
        <end position="105"/>
    </location>
</feature>
<dbReference type="VEuPathDB" id="PlasmoDB:C922_03404"/>
<name>W7AAV6_9APIC</name>
<feature type="compositionally biased region" description="Basic and acidic residues" evidence="1">
    <location>
        <begin position="65"/>
        <end position="78"/>
    </location>
</feature>
<keyword evidence="3" id="KW-1185">Reference proteome</keyword>
<dbReference type="AlphaFoldDB" id="W7AAV6"/>
<feature type="compositionally biased region" description="Polar residues" evidence="1">
    <location>
        <begin position="85"/>
        <end position="105"/>
    </location>
</feature>
<dbReference type="EMBL" id="KI965473">
    <property type="protein sequence ID" value="EUD66209.1"/>
    <property type="molecule type" value="Genomic_DNA"/>
</dbReference>
<dbReference type="GeneID" id="20038678"/>
<proteinExistence type="predicted"/>
<organism evidence="2 3">
    <name type="scientific">Plasmodium inui San Antonio 1</name>
    <dbReference type="NCBI Taxonomy" id="1237626"/>
    <lineage>
        <taxon>Eukaryota</taxon>
        <taxon>Sar</taxon>
        <taxon>Alveolata</taxon>
        <taxon>Apicomplexa</taxon>
        <taxon>Aconoidasida</taxon>
        <taxon>Haemosporida</taxon>
        <taxon>Plasmodiidae</taxon>
        <taxon>Plasmodium</taxon>
        <taxon>Plasmodium (Plasmodium)</taxon>
    </lineage>
</organism>
<protein>
    <submittedName>
        <fullName evidence="2">Uncharacterized protein</fullName>
    </submittedName>
</protein>
<dbReference type="OrthoDB" id="368328at2759"/>
<evidence type="ECO:0000256" key="1">
    <source>
        <dbReference type="SAM" id="MobiDB-lite"/>
    </source>
</evidence>
<evidence type="ECO:0000313" key="2">
    <source>
        <dbReference type="EMBL" id="EUD66209.1"/>
    </source>
</evidence>
<gene>
    <name evidence="2" type="ORF">C922_03404</name>
</gene>
<reference evidence="2 3" key="1">
    <citation type="submission" date="2013-02" db="EMBL/GenBank/DDBJ databases">
        <title>The Genome Sequence of Plasmodium inui San Antonio 1.</title>
        <authorList>
            <consortium name="The Broad Institute Genome Sequencing Platform"/>
            <consortium name="The Broad Institute Genome Sequencing Center for Infectious Disease"/>
            <person name="Neafsey D."/>
            <person name="Cheeseman I."/>
            <person name="Volkman S."/>
            <person name="Adams J."/>
            <person name="Walker B."/>
            <person name="Young S.K."/>
            <person name="Zeng Q."/>
            <person name="Gargeya S."/>
            <person name="Fitzgerald M."/>
            <person name="Haas B."/>
            <person name="Abouelleil A."/>
            <person name="Alvarado L."/>
            <person name="Arachchi H.M."/>
            <person name="Berlin A.M."/>
            <person name="Chapman S.B."/>
            <person name="Dewar J."/>
            <person name="Goldberg J."/>
            <person name="Griggs A."/>
            <person name="Gujja S."/>
            <person name="Hansen M."/>
            <person name="Howarth C."/>
            <person name="Imamovic A."/>
            <person name="Larimer J."/>
            <person name="McCowan C."/>
            <person name="Murphy C."/>
            <person name="Neiman D."/>
            <person name="Pearson M."/>
            <person name="Priest M."/>
            <person name="Roberts A."/>
            <person name="Saif S."/>
            <person name="Shea T."/>
            <person name="Sisk P."/>
            <person name="Sykes S."/>
            <person name="Wortman J."/>
            <person name="Nusbaum C."/>
            <person name="Birren B."/>
        </authorList>
    </citation>
    <scope>NUCLEOTIDE SEQUENCE [LARGE SCALE GENOMIC DNA]</scope>
    <source>
        <strain evidence="2 3">San Antonio 1</strain>
    </source>
</reference>
<accession>W7AAV6</accession>
<sequence>MTMTAGKCSKHIKKFFTNGLKKNVLPYFLHCKNKPFLMNSKYVQKYSLEFVPKSVINRSARKRERQTGGRQSEDERTRCTILALFTTTHTSKTNGGSKKTGSEQL</sequence>
<evidence type="ECO:0000313" key="3">
    <source>
        <dbReference type="Proteomes" id="UP000030640"/>
    </source>
</evidence>
<dbReference type="RefSeq" id="XP_008817218.1">
    <property type="nucleotide sequence ID" value="XM_008818996.1"/>
</dbReference>
<dbReference type="Proteomes" id="UP000030640">
    <property type="component" value="Unassembled WGS sequence"/>
</dbReference>